<gene>
    <name evidence="21" type="ORF">JL09_g850</name>
</gene>
<keyword evidence="4 18" id="KW-0679">Respiratory chain</keyword>
<dbReference type="AlphaFoldDB" id="A0A099P7W0"/>
<feature type="domain" description="CobW C-terminal" evidence="20">
    <location>
        <begin position="302"/>
        <end position="392"/>
    </location>
</feature>
<keyword evidence="13" id="KW-0342">GTP-binding</keyword>
<dbReference type="FunFam" id="1.20.5.210:FF:000001">
    <property type="entry name" value="Cytochrome b-c1 complex subunit 8"/>
    <property type="match status" value="1"/>
</dbReference>
<dbReference type="eggNOG" id="KOG4116">
    <property type="taxonomic scope" value="Eukaryota"/>
</dbReference>
<evidence type="ECO:0000256" key="9">
    <source>
        <dbReference type="ARBA" id="ARBA00022833"/>
    </source>
</evidence>
<dbReference type="VEuPathDB" id="FungiDB:C5L36_0E01700"/>
<dbReference type="GO" id="GO:0003924">
    <property type="term" value="F:GTPase activity"/>
    <property type="evidence" value="ECO:0007669"/>
    <property type="project" value="EnsemblFungi"/>
</dbReference>
<dbReference type="SUPFAM" id="SSF52540">
    <property type="entry name" value="P-loop containing nucleoside triphosphate hydrolases"/>
    <property type="match status" value="1"/>
</dbReference>
<dbReference type="Gene3D" id="3.30.1220.10">
    <property type="entry name" value="CobW-like, C-terminal domain"/>
    <property type="match status" value="1"/>
</dbReference>
<evidence type="ECO:0000256" key="13">
    <source>
        <dbReference type="ARBA" id="ARBA00023134"/>
    </source>
</evidence>
<dbReference type="GO" id="GO:0008047">
    <property type="term" value="F:enzyme activator activity"/>
    <property type="evidence" value="ECO:0007669"/>
    <property type="project" value="EnsemblFungi"/>
</dbReference>
<keyword evidence="9" id="KW-0862">Zinc</keyword>
<feature type="domain" description="CobW/HypB/UreG nucleotide-binding" evidence="19">
    <location>
        <begin position="45"/>
        <end position="251"/>
    </location>
</feature>
<evidence type="ECO:0000256" key="16">
    <source>
        <dbReference type="ARBA" id="ARBA00034320"/>
    </source>
</evidence>
<proteinExistence type="inferred from homology"/>
<dbReference type="GO" id="GO:0051604">
    <property type="term" value="P:protein maturation"/>
    <property type="evidence" value="ECO:0007669"/>
    <property type="project" value="EnsemblFungi"/>
</dbReference>
<keyword evidence="11" id="KW-1133">Transmembrane helix</keyword>
<dbReference type="GO" id="GO:0140827">
    <property type="term" value="F:zinc chaperone activity"/>
    <property type="evidence" value="ECO:0007669"/>
    <property type="project" value="EnsemblFungi"/>
</dbReference>
<dbReference type="Proteomes" id="UP000029867">
    <property type="component" value="Unassembled WGS sequence"/>
</dbReference>
<dbReference type="CDD" id="cd03112">
    <property type="entry name" value="CobW-like"/>
    <property type="match status" value="1"/>
</dbReference>
<dbReference type="EMBL" id="JQFK01000004">
    <property type="protein sequence ID" value="KGK40136.1"/>
    <property type="molecule type" value="Genomic_DNA"/>
</dbReference>
<evidence type="ECO:0000256" key="18">
    <source>
        <dbReference type="RuleBase" id="RU368118"/>
    </source>
</evidence>
<dbReference type="eggNOG" id="KOG2743">
    <property type="taxonomic scope" value="Eukaryota"/>
</dbReference>
<keyword evidence="15" id="KW-0143">Chaperone</keyword>
<evidence type="ECO:0000256" key="14">
    <source>
        <dbReference type="ARBA" id="ARBA00023136"/>
    </source>
</evidence>
<dbReference type="Pfam" id="PF02939">
    <property type="entry name" value="UcrQ"/>
    <property type="match status" value="1"/>
</dbReference>
<evidence type="ECO:0000256" key="3">
    <source>
        <dbReference type="ARBA" id="ARBA00022448"/>
    </source>
</evidence>
<comment type="similarity">
    <text evidence="16">Belongs to the SIMIBI class G3E GTPase family. ZNG1 subfamily.</text>
</comment>
<dbReference type="Gene3D" id="1.20.5.210">
    <property type="entry name" value="Cytochrome b-c1 complex subunit 8"/>
    <property type="match status" value="1"/>
</dbReference>
<dbReference type="SUPFAM" id="SSF81508">
    <property type="entry name" value="Ubiquinone-binding protein QP-C of cytochrome bc1 complex (Ubiquinol-cytochrome c reductase)"/>
    <property type="match status" value="1"/>
</dbReference>
<dbReference type="InterPro" id="IPR027417">
    <property type="entry name" value="P-loop_NTPase"/>
</dbReference>
<keyword evidence="3 18" id="KW-0813">Transport</keyword>
<evidence type="ECO:0000256" key="17">
    <source>
        <dbReference type="ARBA" id="ARBA00049117"/>
    </source>
</evidence>
<dbReference type="Gene3D" id="3.40.50.300">
    <property type="entry name" value="P-loop containing nucleotide triphosphate hydrolases"/>
    <property type="match status" value="1"/>
</dbReference>
<evidence type="ECO:0000256" key="11">
    <source>
        <dbReference type="ARBA" id="ARBA00022989"/>
    </source>
</evidence>
<dbReference type="GO" id="GO:0006122">
    <property type="term" value="P:mitochondrial electron transport, ubiquinol to cytochrome c"/>
    <property type="evidence" value="ECO:0007669"/>
    <property type="project" value="UniProtKB-UniRule"/>
</dbReference>
<dbReference type="Pfam" id="PF02492">
    <property type="entry name" value="cobW"/>
    <property type="match status" value="1"/>
</dbReference>
<comment type="similarity">
    <text evidence="2 18">Belongs to the UQCRQ/QCR8 family.</text>
</comment>
<protein>
    <recommendedName>
        <fullName evidence="18">Cytochrome b-c1 complex subunit 8</fullName>
    </recommendedName>
    <alternativeName>
        <fullName evidence="18">Complex III subunit 8</fullName>
    </alternativeName>
</protein>
<reference evidence="22" key="1">
    <citation type="journal article" date="2014" name="Microb. Cell Fact.">
        <title>Exploiting Issatchenkia orientalis SD108 for succinic acid production.</title>
        <authorList>
            <person name="Xiao H."/>
            <person name="Shao Z."/>
            <person name="Jiang Y."/>
            <person name="Dole S."/>
            <person name="Zhao H."/>
        </authorList>
    </citation>
    <scope>NUCLEOTIDE SEQUENCE [LARGE SCALE GENOMIC DNA]</scope>
    <source>
        <strain evidence="22">SD108</strain>
    </source>
</reference>
<keyword evidence="10 18" id="KW-0249">Electron transport</keyword>
<evidence type="ECO:0000256" key="5">
    <source>
        <dbReference type="ARBA" id="ARBA00022692"/>
    </source>
</evidence>
<dbReference type="GO" id="GO:0045275">
    <property type="term" value="C:respiratory chain complex III"/>
    <property type="evidence" value="ECO:0007669"/>
    <property type="project" value="UniProtKB-UniRule"/>
</dbReference>
<dbReference type="SUPFAM" id="SSF90002">
    <property type="entry name" value="Hypothetical protein YjiA, C-terminal domain"/>
    <property type="match status" value="1"/>
</dbReference>
<keyword evidence="14" id="KW-0472">Membrane</keyword>
<accession>A0A099P7W0</accession>
<dbReference type="InterPro" id="IPR011629">
    <property type="entry name" value="CobW-like_C"/>
</dbReference>
<evidence type="ECO:0000313" key="22">
    <source>
        <dbReference type="Proteomes" id="UP000029867"/>
    </source>
</evidence>
<dbReference type="GO" id="GO:0005743">
    <property type="term" value="C:mitochondrial inner membrane"/>
    <property type="evidence" value="ECO:0007669"/>
    <property type="project" value="UniProtKB-SubCell"/>
</dbReference>
<keyword evidence="12 18" id="KW-0496">Mitochondrion</keyword>
<keyword evidence="7 18" id="KW-0999">Mitochondrion inner membrane</keyword>
<comment type="function">
    <text evidence="18">Component of the ubiquinol-cytochrome c oxidoreductase, a multisubunit transmembrane complex that is part of the mitochondrial electron transport chain which drives oxidative phosphorylation. The complex plays an important role in the uptake of multiple carbon sources present in different host niches.</text>
</comment>
<evidence type="ECO:0000256" key="15">
    <source>
        <dbReference type="ARBA" id="ARBA00023186"/>
    </source>
</evidence>
<dbReference type="GO" id="GO:0005525">
    <property type="term" value="F:GTP binding"/>
    <property type="evidence" value="ECO:0007669"/>
    <property type="project" value="UniProtKB-KW"/>
</dbReference>
<dbReference type="InterPro" id="IPR004205">
    <property type="entry name" value="Cyt_bc1_su8"/>
</dbReference>
<evidence type="ECO:0000313" key="21">
    <source>
        <dbReference type="EMBL" id="KGK40136.1"/>
    </source>
</evidence>
<dbReference type="InterPro" id="IPR003495">
    <property type="entry name" value="CobW/HypB/UreG_nucleotide-bd"/>
</dbReference>
<keyword evidence="5" id="KW-0812">Transmembrane</keyword>
<name>A0A099P7W0_PICKU</name>
<dbReference type="HOGENOM" id="CLU_017452_6_0_1"/>
<dbReference type="VEuPathDB" id="FungiDB:C5L36_0E01710"/>
<comment type="subunit">
    <text evidence="18">Component of the ubiquinol-cytochrome c oxidoreductase (cytochrome b-c1 complex, complex III, CIII), a multisubunit enzyme composed of 3 respiratory subunits cytochrome b, cytochrome c1 and Rieske protein, 2 core protein subunits, and additional low-molecular weight protein subunits. The complex exists as an obligatory dimer and forms supercomplexes (SCs) in the inner mitochondrial membrane with cytochrome c oxidase (complex IV, CIV).</text>
</comment>
<evidence type="ECO:0000256" key="12">
    <source>
        <dbReference type="ARBA" id="ARBA00023128"/>
    </source>
</evidence>
<comment type="caution">
    <text evidence="21">The sequence shown here is derived from an EMBL/GenBank/DDBJ whole genome shotgun (WGS) entry which is preliminary data.</text>
</comment>
<dbReference type="InterPro" id="IPR051316">
    <property type="entry name" value="Zinc-reg_GTPase_activator"/>
</dbReference>
<dbReference type="InterPro" id="IPR036642">
    <property type="entry name" value="Cyt_bc1_su8_sf"/>
</dbReference>
<dbReference type="GO" id="GO:0034224">
    <property type="term" value="P:cellular response to zinc ion starvation"/>
    <property type="evidence" value="ECO:0007669"/>
    <property type="project" value="EnsemblFungi"/>
</dbReference>
<evidence type="ECO:0000256" key="8">
    <source>
        <dbReference type="ARBA" id="ARBA00022801"/>
    </source>
</evidence>
<evidence type="ECO:0000259" key="19">
    <source>
        <dbReference type="Pfam" id="PF02492"/>
    </source>
</evidence>
<comment type="catalytic activity">
    <reaction evidence="17">
        <text>GTP + H2O = GDP + phosphate + H(+)</text>
        <dbReference type="Rhea" id="RHEA:19669"/>
        <dbReference type="ChEBI" id="CHEBI:15377"/>
        <dbReference type="ChEBI" id="CHEBI:15378"/>
        <dbReference type="ChEBI" id="CHEBI:37565"/>
        <dbReference type="ChEBI" id="CHEBI:43474"/>
        <dbReference type="ChEBI" id="CHEBI:58189"/>
    </reaction>
    <physiologicalReaction direction="left-to-right" evidence="17">
        <dbReference type="Rhea" id="RHEA:19670"/>
    </physiologicalReaction>
</comment>
<evidence type="ECO:0000259" key="20">
    <source>
        <dbReference type="Pfam" id="PF07683"/>
    </source>
</evidence>
<evidence type="ECO:0000256" key="4">
    <source>
        <dbReference type="ARBA" id="ARBA00022660"/>
    </source>
</evidence>
<comment type="subcellular location">
    <subcellularLocation>
        <location evidence="1 18">Mitochondrion inner membrane</location>
        <topology evidence="1 18">Single-pass membrane protein</topology>
    </subcellularLocation>
</comment>
<dbReference type="PANTHER" id="PTHR13748:SF31">
    <property type="entry name" value="ZINC-REGULATED GTPASE METALLOPROTEIN ACTIVATOR 1A-RELATED"/>
    <property type="match status" value="1"/>
</dbReference>
<dbReference type="Pfam" id="PF07683">
    <property type="entry name" value="CobW_C"/>
    <property type="match status" value="1"/>
</dbReference>
<evidence type="ECO:0000256" key="2">
    <source>
        <dbReference type="ARBA" id="ARBA00007668"/>
    </source>
</evidence>
<evidence type="ECO:0000256" key="1">
    <source>
        <dbReference type="ARBA" id="ARBA00004434"/>
    </source>
</evidence>
<organism evidence="21 22">
    <name type="scientific">Pichia kudriavzevii</name>
    <name type="common">Yeast</name>
    <name type="synonym">Issatchenkia orientalis</name>
    <dbReference type="NCBI Taxonomy" id="4909"/>
    <lineage>
        <taxon>Eukaryota</taxon>
        <taxon>Fungi</taxon>
        <taxon>Dikarya</taxon>
        <taxon>Ascomycota</taxon>
        <taxon>Saccharomycotina</taxon>
        <taxon>Pichiomycetes</taxon>
        <taxon>Pichiales</taxon>
        <taxon>Pichiaceae</taxon>
        <taxon>Pichia</taxon>
    </lineage>
</organism>
<evidence type="ECO:0000256" key="7">
    <source>
        <dbReference type="ARBA" id="ARBA00022792"/>
    </source>
</evidence>
<keyword evidence="6" id="KW-0547">Nucleotide-binding</keyword>
<keyword evidence="8" id="KW-0378">Hydrolase</keyword>
<evidence type="ECO:0000256" key="6">
    <source>
        <dbReference type="ARBA" id="ARBA00022741"/>
    </source>
</evidence>
<dbReference type="InterPro" id="IPR036627">
    <property type="entry name" value="CobW-likC_sf"/>
</dbReference>
<sequence>MEEELEYIPNLVENENEEIVFEKVKKEPIDTTGTIIEEDKSKKVPVTILTGYLGSGKSTLLEQIAKRGDRKLAVILNEFGDSIDIEKSLTVKDKENEVEEWLDLGNGCLCCTVKDNGVAAIERLVAKRQGFDHIILETTGLADPGPITTMFWLDDGLLSNVYIDGVVTVLDAENIETNLSDKDESHVHYAEEGTHGEDPHHNCDNVTVAHVQIALADVILLNKIDKIENDPKRIKRIESLVRDINANVPIYETKFGDISLDKILDLHAYEARDVSSLVNTEKSTSGVHDHRMGTLSFNFKKLVDIREFKKFEKFLQDLLWDDSDADLLRNNMEIHRTKGLVFIEDGDSYKVIQGVRKTYDVIDGMQDILEIELDSSRLVLIGKYIDVSNLQQPTNYIKMGHPGAYMGWWGSMGSPKQKRITIHSVSPYAQSPLHGSVNRAIFNSFRRFKSQVLYIALPFAIVWSVWTEARDYNEYLYTKAGREELERVNV</sequence>
<evidence type="ECO:0000256" key="10">
    <source>
        <dbReference type="ARBA" id="ARBA00022982"/>
    </source>
</evidence>
<dbReference type="PANTHER" id="PTHR13748">
    <property type="entry name" value="COBW-RELATED"/>
    <property type="match status" value="1"/>
</dbReference>